<dbReference type="GO" id="GO:0000245">
    <property type="term" value="P:spliceosomal complex assembly"/>
    <property type="evidence" value="ECO:0007669"/>
    <property type="project" value="TreeGrafter"/>
</dbReference>
<evidence type="ECO:0000256" key="8">
    <source>
        <dbReference type="ARBA" id="ARBA00048679"/>
    </source>
</evidence>
<dbReference type="PROSITE" id="PS50011">
    <property type="entry name" value="PROTEIN_KINASE_DOM"/>
    <property type="match status" value="1"/>
</dbReference>
<keyword evidence="5" id="KW-0418">Kinase</keyword>
<feature type="region of interest" description="Disordered" evidence="9">
    <location>
        <begin position="204"/>
        <end position="243"/>
    </location>
</feature>
<evidence type="ECO:0000256" key="5">
    <source>
        <dbReference type="ARBA" id="ARBA00022777"/>
    </source>
</evidence>
<dbReference type="Gene3D" id="1.10.510.10">
    <property type="entry name" value="Transferase(Phosphotransferase) domain 1"/>
    <property type="match status" value="2"/>
</dbReference>
<protein>
    <recommendedName>
        <fullName evidence="1">non-specific serine/threonine protein kinase</fullName>
        <ecNumber evidence="1">2.7.11.1</ecNumber>
    </recommendedName>
</protein>
<evidence type="ECO:0000256" key="3">
    <source>
        <dbReference type="ARBA" id="ARBA00022679"/>
    </source>
</evidence>
<feature type="compositionally biased region" description="Low complexity" evidence="9">
    <location>
        <begin position="589"/>
        <end position="601"/>
    </location>
</feature>
<keyword evidence="3" id="KW-0808">Transferase</keyword>
<sequence>MVKDVLHRALGSPLHVALKVQKSASHYTDAALDEIDLLLHAGRAGGNERVVKLLDHFEHDGPNGRHVCMIFEMLGANLLSVIRKSEYRGLPISTVRNLARQICEGLDFLHRECSIIHTDLKPENVLLKRPRRLLPVATVVSRRASIESKIDELCKNLDDAVGKKDRKRIKNKLKKQRQKARKVVVEDVLVSVAGRKVRAPPSLFLKTNFEEEEEEEDEEEEDEEEEGNEDDEDSLFREDGDAGSDDALSVVLVSPWQRVYEALGPYHEERPPRLELATWRYADFSVEGRGSPSSKNEVDSFVPLSGSTWLVRIRAGGPLLRVLAALERRLPGLVFVDTTNDDRLAALAAEHDAALLGLDFFSTASCESSSSKQRSWKPKPLSRRIRIASTDAYCDEEARIDDVKIVDLGNACWRHKHFTEDIQTRQYRSPEVIVGADYDTSADVWSLACVIFELLTGDLLFDPRAGVDYDRDEDHLAQMQELLGRYPKSLASKARRFFNRRGELKHIQNLNFWDLKSVLVKKYNYAQPRAEAISDFLAPMLDFYPQRRATALECLNHPFLSISSSLDDDDHDDDRPRCAGAEPSTTNLDPPARSSDSPRSV</sequence>
<dbReference type="InterPro" id="IPR008271">
    <property type="entry name" value="Ser/Thr_kinase_AS"/>
</dbReference>
<evidence type="ECO:0000259" key="10">
    <source>
        <dbReference type="PROSITE" id="PS50011"/>
    </source>
</evidence>
<dbReference type="PANTHER" id="PTHR47634:SF9">
    <property type="entry name" value="PROTEIN KINASE DOMAIN-CONTAINING PROTEIN-RELATED"/>
    <property type="match status" value="1"/>
</dbReference>
<dbReference type="Gene3D" id="3.30.200.20">
    <property type="entry name" value="Phosphorylase Kinase, domain 1"/>
    <property type="match status" value="1"/>
</dbReference>
<feature type="region of interest" description="Disordered" evidence="9">
    <location>
        <begin position="565"/>
        <end position="601"/>
    </location>
</feature>
<dbReference type="PANTHER" id="PTHR47634">
    <property type="entry name" value="PROTEIN KINASE DOMAIN-CONTAINING PROTEIN-RELATED"/>
    <property type="match status" value="1"/>
</dbReference>
<dbReference type="GO" id="GO:0005524">
    <property type="term" value="F:ATP binding"/>
    <property type="evidence" value="ECO:0007669"/>
    <property type="project" value="UniProtKB-KW"/>
</dbReference>
<comment type="catalytic activity">
    <reaction evidence="8">
        <text>L-seryl-[protein] + ATP = O-phospho-L-seryl-[protein] + ADP + H(+)</text>
        <dbReference type="Rhea" id="RHEA:17989"/>
        <dbReference type="Rhea" id="RHEA-COMP:9863"/>
        <dbReference type="Rhea" id="RHEA-COMP:11604"/>
        <dbReference type="ChEBI" id="CHEBI:15378"/>
        <dbReference type="ChEBI" id="CHEBI:29999"/>
        <dbReference type="ChEBI" id="CHEBI:30616"/>
        <dbReference type="ChEBI" id="CHEBI:83421"/>
        <dbReference type="ChEBI" id="CHEBI:456216"/>
        <dbReference type="EC" id="2.7.11.1"/>
    </reaction>
</comment>
<dbReference type="EC" id="2.7.11.1" evidence="1"/>
<dbReference type="FunFam" id="1.10.510.10:FF:000339">
    <property type="entry name" value="Serine/threonine-protein kinase SRPK-like protein"/>
    <property type="match status" value="1"/>
</dbReference>
<dbReference type="Pfam" id="PF00069">
    <property type="entry name" value="Pkinase"/>
    <property type="match status" value="2"/>
</dbReference>
<feature type="domain" description="Protein kinase" evidence="10">
    <location>
        <begin position="1"/>
        <end position="560"/>
    </location>
</feature>
<accession>A0AAD7XS00</accession>
<dbReference type="EMBL" id="JAQMWT010000011">
    <property type="protein sequence ID" value="KAJ8614133.1"/>
    <property type="molecule type" value="Genomic_DNA"/>
</dbReference>
<keyword evidence="4" id="KW-0547">Nucleotide-binding</keyword>
<keyword evidence="12" id="KW-1185">Reference proteome</keyword>
<gene>
    <name evidence="11" type="ORF">CTAYLR_004642</name>
</gene>
<evidence type="ECO:0000256" key="7">
    <source>
        <dbReference type="ARBA" id="ARBA00047899"/>
    </source>
</evidence>
<evidence type="ECO:0000256" key="4">
    <source>
        <dbReference type="ARBA" id="ARBA00022741"/>
    </source>
</evidence>
<comment type="caution">
    <text evidence="11">The sequence shown here is derived from an EMBL/GenBank/DDBJ whole genome shotgun (WGS) entry which is preliminary data.</text>
</comment>
<dbReference type="SUPFAM" id="SSF56112">
    <property type="entry name" value="Protein kinase-like (PK-like)"/>
    <property type="match status" value="1"/>
</dbReference>
<evidence type="ECO:0000256" key="1">
    <source>
        <dbReference type="ARBA" id="ARBA00012513"/>
    </source>
</evidence>
<proteinExistence type="predicted"/>
<reference evidence="11" key="1">
    <citation type="submission" date="2023-01" db="EMBL/GenBank/DDBJ databases">
        <title>Metagenome sequencing of chrysophaentin producing Chrysophaeum taylorii.</title>
        <authorList>
            <person name="Davison J."/>
            <person name="Bewley C."/>
        </authorList>
    </citation>
    <scope>NUCLEOTIDE SEQUENCE</scope>
    <source>
        <strain evidence="11">NIES-1699</strain>
    </source>
</reference>
<evidence type="ECO:0000256" key="2">
    <source>
        <dbReference type="ARBA" id="ARBA00022527"/>
    </source>
</evidence>
<evidence type="ECO:0000256" key="9">
    <source>
        <dbReference type="SAM" id="MobiDB-lite"/>
    </source>
</evidence>
<comment type="catalytic activity">
    <reaction evidence="7">
        <text>L-threonyl-[protein] + ATP = O-phospho-L-threonyl-[protein] + ADP + H(+)</text>
        <dbReference type="Rhea" id="RHEA:46608"/>
        <dbReference type="Rhea" id="RHEA-COMP:11060"/>
        <dbReference type="Rhea" id="RHEA-COMP:11605"/>
        <dbReference type="ChEBI" id="CHEBI:15378"/>
        <dbReference type="ChEBI" id="CHEBI:30013"/>
        <dbReference type="ChEBI" id="CHEBI:30616"/>
        <dbReference type="ChEBI" id="CHEBI:61977"/>
        <dbReference type="ChEBI" id="CHEBI:456216"/>
        <dbReference type="EC" id="2.7.11.1"/>
    </reaction>
</comment>
<keyword evidence="2" id="KW-0723">Serine/threonine-protein kinase</keyword>
<dbReference type="InterPro" id="IPR051334">
    <property type="entry name" value="SRPK"/>
</dbReference>
<organism evidence="11 12">
    <name type="scientific">Chrysophaeum taylorii</name>
    <dbReference type="NCBI Taxonomy" id="2483200"/>
    <lineage>
        <taxon>Eukaryota</taxon>
        <taxon>Sar</taxon>
        <taxon>Stramenopiles</taxon>
        <taxon>Ochrophyta</taxon>
        <taxon>Pelagophyceae</taxon>
        <taxon>Pelagomonadales</taxon>
        <taxon>Pelagomonadaceae</taxon>
        <taxon>Chrysophaeum</taxon>
    </lineage>
</organism>
<dbReference type="PROSITE" id="PS00108">
    <property type="entry name" value="PROTEIN_KINASE_ST"/>
    <property type="match status" value="1"/>
</dbReference>
<dbReference type="SMART" id="SM00220">
    <property type="entry name" value="S_TKc"/>
    <property type="match status" value="1"/>
</dbReference>
<dbReference type="Proteomes" id="UP001230188">
    <property type="component" value="Unassembled WGS sequence"/>
</dbReference>
<evidence type="ECO:0000256" key="6">
    <source>
        <dbReference type="ARBA" id="ARBA00022840"/>
    </source>
</evidence>
<dbReference type="InterPro" id="IPR011009">
    <property type="entry name" value="Kinase-like_dom_sf"/>
</dbReference>
<dbReference type="GO" id="GO:0004674">
    <property type="term" value="F:protein serine/threonine kinase activity"/>
    <property type="evidence" value="ECO:0007669"/>
    <property type="project" value="UniProtKB-KW"/>
</dbReference>
<dbReference type="AlphaFoldDB" id="A0AAD7XS00"/>
<evidence type="ECO:0000313" key="11">
    <source>
        <dbReference type="EMBL" id="KAJ8614133.1"/>
    </source>
</evidence>
<dbReference type="GO" id="GO:0050684">
    <property type="term" value="P:regulation of mRNA processing"/>
    <property type="evidence" value="ECO:0007669"/>
    <property type="project" value="TreeGrafter"/>
</dbReference>
<evidence type="ECO:0000313" key="12">
    <source>
        <dbReference type="Proteomes" id="UP001230188"/>
    </source>
</evidence>
<feature type="compositionally biased region" description="Acidic residues" evidence="9">
    <location>
        <begin position="210"/>
        <end position="233"/>
    </location>
</feature>
<dbReference type="InterPro" id="IPR000719">
    <property type="entry name" value="Prot_kinase_dom"/>
</dbReference>
<name>A0AAD7XS00_9STRA</name>
<keyword evidence="6" id="KW-0067">ATP-binding</keyword>